<protein>
    <submittedName>
        <fullName evidence="1">Uncharacterized protein</fullName>
    </submittedName>
</protein>
<accession>A0ACC2G341</accession>
<reference evidence="1" key="1">
    <citation type="submission" date="2021-05" db="EMBL/GenBank/DDBJ databases">
        <authorList>
            <person name="Pan Q."/>
            <person name="Jouanno E."/>
            <person name="Zahm M."/>
            <person name="Klopp C."/>
            <person name="Cabau C."/>
            <person name="Louis A."/>
            <person name="Berthelot C."/>
            <person name="Parey E."/>
            <person name="Roest Crollius H."/>
            <person name="Montfort J."/>
            <person name="Robinson-Rechavi M."/>
            <person name="Bouchez O."/>
            <person name="Lampietro C."/>
            <person name="Lopez Roques C."/>
            <person name="Donnadieu C."/>
            <person name="Postlethwait J."/>
            <person name="Bobe J."/>
            <person name="Dillon D."/>
            <person name="Chandos A."/>
            <person name="von Hippel F."/>
            <person name="Guiguen Y."/>
        </authorList>
    </citation>
    <scope>NUCLEOTIDE SEQUENCE</scope>
    <source>
        <strain evidence="1">YG-Jan2019</strain>
    </source>
</reference>
<organism evidence="1 2">
    <name type="scientific">Dallia pectoralis</name>
    <name type="common">Alaska blackfish</name>
    <dbReference type="NCBI Taxonomy" id="75939"/>
    <lineage>
        <taxon>Eukaryota</taxon>
        <taxon>Metazoa</taxon>
        <taxon>Chordata</taxon>
        <taxon>Craniata</taxon>
        <taxon>Vertebrata</taxon>
        <taxon>Euteleostomi</taxon>
        <taxon>Actinopterygii</taxon>
        <taxon>Neopterygii</taxon>
        <taxon>Teleostei</taxon>
        <taxon>Protacanthopterygii</taxon>
        <taxon>Esociformes</taxon>
        <taxon>Umbridae</taxon>
        <taxon>Dallia</taxon>
    </lineage>
</organism>
<proteinExistence type="predicted"/>
<name>A0ACC2G341_DALPE</name>
<dbReference type="Proteomes" id="UP001157502">
    <property type="component" value="Chromosome 18"/>
</dbReference>
<evidence type="ECO:0000313" key="2">
    <source>
        <dbReference type="Proteomes" id="UP001157502"/>
    </source>
</evidence>
<comment type="caution">
    <text evidence="1">The sequence shown here is derived from an EMBL/GenBank/DDBJ whole genome shotgun (WGS) entry which is preliminary data.</text>
</comment>
<sequence length="423" mass="47084">MGSKQELGWLLTTVAVFVCFCDVALSTPWAHRHHYAALKPVGAFNNQRQSSDVQPEPVPTEPLTWTFPRDPVHAARPETATFEPKQPQPGDTVGVRCGDDRVRVEVKRDLFGIGQLIRPSDLTLGGCVAIGGDVEDQRLNFESDLQGCNSRLEITEDFLIYSFDLIYEPSPIGDTPVVRTSPSVVGIECLYTRRNEVSSDALKPVWLSYIDSKVAEEHVYFSLRLMSDDWQLVRQSSHYFLGERIHVEASVLPDHHAPLRVFVDHCVATLAPDSMAVPRYVFIENYGCLVDAVLTDSTSQFLPRPGEHRLQFHLEAFRFKPQNTSSRSEAGQENIDQIYITCRLKANAASSRSDAQHKACSFVDAWKAVDGDDDVCGCCDSRCTPRTARGISVDTGVQWEADAVLGPLTIQEEHDHIAIEAQG</sequence>
<gene>
    <name evidence="1" type="ORF">DPEC_G00219650</name>
</gene>
<evidence type="ECO:0000313" key="1">
    <source>
        <dbReference type="EMBL" id="KAJ7998154.1"/>
    </source>
</evidence>
<keyword evidence="2" id="KW-1185">Reference proteome</keyword>
<dbReference type="EMBL" id="CM055745">
    <property type="protein sequence ID" value="KAJ7998154.1"/>
    <property type="molecule type" value="Genomic_DNA"/>
</dbReference>